<evidence type="ECO:0000313" key="1">
    <source>
        <dbReference type="EMBL" id="CAN82809.1"/>
    </source>
</evidence>
<dbReference type="AlphaFoldDB" id="A5B3F6"/>
<organism evidence="1">
    <name type="scientific">Vitis vinifera</name>
    <name type="common">Grape</name>
    <dbReference type="NCBI Taxonomy" id="29760"/>
    <lineage>
        <taxon>Eukaryota</taxon>
        <taxon>Viridiplantae</taxon>
        <taxon>Streptophyta</taxon>
        <taxon>Embryophyta</taxon>
        <taxon>Tracheophyta</taxon>
        <taxon>Spermatophyta</taxon>
        <taxon>Magnoliopsida</taxon>
        <taxon>eudicotyledons</taxon>
        <taxon>Gunneridae</taxon>
        <taxon>Pentapetalae</taxon>
        <taxon>rosids</taxon>
        <taxon>Vitales</taxon>
        <taxon>Vitaceae</taxon>
        <taxon>Viteae</taxon>
        <taxon>Vitis</taxon>
    </lineage>
</organism>
<protein>
    <submittedName>
        <fullName evidence="1">Uncharacterized protein</fullName>
    </submittedName>
</protein>
<gene>
    <name evidence="1" type="ORF">VITISV_007056</name>
</gene>
<accession>A5B3F6</accession>
<name>A5B3F6_VITVI</name>
<proteinExistence type="predicted"/>
<sequence length="101" mass="11528">MWISQRLGVFAVRGISASFSQPISQLRNGRTALRNGTRVPNGGFVAAKHPSKWCLGYEMEDFKAWRFCNHFTATKRVYLAAKWHSCDKGSLCTCKNFRRGR</sequence>
<dbReference type="EMBL" id="AM445286">
    <property type="protein sequence ID" value="CAN82809.1"/>
    <property type="molecule type" value="Genomic_DNA"/>
</dbReference>
<reference evidence="1" key="1">
    <citation type="journal article" date="2007" name="PLoS ONE">
        <title>The first genome sequence of an elite grapevine cultivar (Pinot noir Vitis vinifera L.): coping with a highly heterozygous genome.</title>
        <authorList>
            <person name="Velasco R."/>
            <person name="Zharkikh A."/>
            <person name="Troggio M."/>
            <person name="Cartwright D.A."/>
            <person name="Cestaro A."/>
            <person name="Pruss D."/>
            <person name="Pindo M."/>
            <person name="FitzGerald L.M."/>
            <person name="Vezzulli S."/>
            <person name="Reid J."/>
            <person name="Malacarne G."/>
            <person name="Iliev D."/>
            <person name="Coppola G."/>
            <person name="Wardell B."/>
            <person name="Micheletti D."/>
            <person name="Macalma T."/>
            <person name="Facci M."/>
            <person name="Mitchell J.T."/>
            <person name="Perazzolli M."/>
            <person name="Eldredge G."/>
            <person name="Gatto P."/>
            <person name="Oyzerski R."/>
            <person name="Moretto M."/>
            <person name="Gutin N."/>
            <person name="Stefanini M."/>
            <person name="Chen Y."/>
            <person name="Segala C."/>
            <person name="Davenport C."/>
            <person name="Dematte L."/>
            <person name="Mraz A."/>
            <person name="Battilana J."/>
            <person name="Stormo K."/>
            <person name="Costa F."/>
            <person name="Tao Q."/>
            <person name="Si-Ammour A."/>
            <person name="Harkins T."/>
            <person name="Lackey A."/>
            <person name="Perbost C."/>
            <person name="Taillon B."/>
            <person name="Stella A."/>
            <person name="Solovyev V."/>
            <person name="Fawcett J.A."/>
            <person name="Sterck L."/>
            <person name="Vandepoele K."/>
            <person name="Grando S.M."/>
            <person name="Toppo S."/>
            <person name="Moser C."/>
            <person name="Lanchbury J."/>
            <person name="Bogden R."/>
            <person name="Skolnick M."/>
            <person name="Sgaramella V."/>
            <person name="Bhatnagar S.K."/>
            <person name="Fontana P."/>
            <person name="Gutin A."/>
            <person name="Van de Peer Y."/>
            <person name="Salamini F."/>
            <person name="Viola R."/>
        </authorList>
    </citation>
    <scope>NUCLEOTIDE SEQUENCE</scope>
</reference>